<dbReference type="InterPro" id="IPR005467">
    <property type="entry name" value="His_kinase_dom"/>
</dbReference>
<dbReference type="PANTHER" id="PTHR43547">
    <property type="entry name" value="TWO-COMPONENT HISTIDINE KINASE"/>
    <property type="match status" value="1"/>
</dbReference>
<evidence type="ECO:0000256" key="9">
    <source>
        <dbReference type="SAM" id="Phobius"/>
    </source>
</evidence>
<dbReference type="SUPFAM" id="SSF55874">
    <property type="entry name" value="ATPase domain of HSP90 chaperone/DNA topoisomerase II/histidine kinase"/>
    <property type="match status" value="1"/>
</dbReference>
<keyword evidence="6" id="KW-0418">Kinase</keyword>
<reference evidence="11 12" key="1">
    <citation type="submission" date="2018-07" db="EMBL/GenBank/DDBJ databases">
        <title>Genomic Encyclopedia of Type Strains, Phase IV (KMG-IV): sequencing the most valuable type-strain genomes for metagenomic binning, comparative biology and taxonomic classification.</title>
        <authorList>
            <person name="Goeker M."/>
        </authorList>
    </citation>
    <scope>NUCLEOTIDE SEQUENCE [LARGE SCALE GENOMIC DNA]</scope>
    <source>
        <strain evidence="11 12">DSM 27016</strain>
    </source>
</reference>
<dbReference type="PRINTS" id="PR00344">
    <property type="entry name" value="BCTRLSENSOR"/>
</dbReference>
<accession>A0A369BA81</accession>
<dbReference type="Proteomes" id="UP000253034">
    <property type="component" value="Unassembled WGS sequence"/>
</dbReference>
<dbReference type="Gene3D" id="3.30.565.10">
    <property type="entry name" value="Histidine kinase-like ATPase, C-terminal domain"/>
    <property type="match status" value="1"/>
</dbReference>
<evidence type="ECO:0000256" key="5">
    <source>
        <dbReference type="ARBA" id="ARBA00022741"/>
    </source>
</evidence>
<feature type="transmembrane region" description="Helical" evidence="9">
    <location>
        <begin position="51"/>
        <end position="80"/>
    </location>
</feature>
<dbReference type="Pfam" id="PF02518">
    <property type="entry name" value="HATPase_c"/>
    <property type="match status" value="1"/>
</dbReference>
<organism evidence="11 12">
    <name type="scientific">Anaerobacterium chartisolvens</name>
    <dbReference type="NCBI Taxonomy" id="1297424"/>
    <lineage>
        <taxon>Bacteria</taxon>
        <taxon>Bacillati</taxon>
        <taxon>Bacillota</taxon>
        <taxon>Clostridia</taxon>
        <taxon>Eubacteriales</taxon>
        <taxon>Oscillospiraceae</taxon>
        <taxon>Anaerobacterium</taxon>
    </lineage>
</organism>
<gene>
    <name evidence="11" type="ORF">DFR58_10570</name>
</gene>
<evidence type="ECO:0000256" key="6">
    <source>
        <dbReference type="ARBA" id="ARBA00022777"/>
    </source>
</evidence>
<sequence length="392" mass="43044">MLKKFNNPMVPKLFIALSLSAYVATRAGIIFLLGVPPQAPLSSGPYGVMALGGMSAGILLYFALDTFPIILAILFAFIAVKNFSSRAFAERNMYLEDLQIKQCELDKQRQLVDNLVRLNREASECSQLKIEFFCNISHELKTPLSVILGAIQLIDKQGGPVASERKNSARHFKTIKQNCYRLVRLLNNVLDITRIDSGYVKLNMSSCNVVYLIEEITQSIVPFAEQKDLTVEFDTESEEIFTSIDIDKIERVVLNLLSNAIKFTPPGGKVSVSVSSDSASKNMTISVKDTGPGIPSHMHGVIFERFRQVSSPFTVAFEGNGIGLSLTKSFVEIQNGSISVNSEEGKGSEFIIKLPIVALNSSSSAESPNTKSHNKIIEAINIEFSEIYSAAS</sequence>
<keyword evidence="9" id="KW-1133">Transmembrane helix</keyword>
<keyword evidence="5" id="KW-0547">Nucleotide-binding</keyword>
<dbReference type="EC" id="2.7.13.3" evidence="2"/>
<feature type="domain" description="Histidine kinase" evidence="10">
    <location>
        <begin position="135"/>
        <end position="358"/>
    </location>
</feature>
<comment type="caution">
    <text evidence="11">The sequence shown here is derived from an EMBL/GenBank/DDBJ whole genome shotgun (WGS) entry which is preliminary data.</text>
</comment>
<dbReference type="InterPro" id="IPR003661">
    <property type="entry name" value="HisK_dim/P_dom"/>
</dbReference>
<comment type="catalytic activity">
    <reaction evidence="1">
        <text>ATP + protein L-histidine = ADP + protein N-phospho-L-histidine.</text>
        <dbReference type="EC" id="2.7.13.3"/>
    </reaction>
</comment>
<keyword evidence="9" id="KW-0812">Transmembrane</keyword>
<dbReference type="OrthoDB" id="9813394at2"/>
<keyword evidence="12" id="KW-1185">Reference proteome</keyword>
<keyword evidence="4" id="KW-0808">Transferase</keyword>
<evidence type="ECO:0000313" key="11">
    <source>
        <dbReference type="EMBL" id="RCX18311.1"/>
    </source>
</evidence>
<dbReference type="EMBL" id="QPJT01000005">
    <property type="protein sequence ID" value="RCX18311.1"/>
    <property type="molecule type" value="Genomic_DNA"/>
</dbReference>
<evidence type="ECO:0000256" key="2">
    <source>
        <dbReference type="ARBA" id="ARBA00012438"/>
    </source>
</evidence>
<protein>
    <recommendedName>
        <fullName evidence="2">histidine kinase</fullName>
        <ecNumber evidence="2">2.7.13.3</ecNumber>
    </recommendedName>
</protein>
<evidence type="ECO:0000256" key="1">
    <source>
        <dbReference type="ARBA" id="ARBA00000085"/>
    </source>
</evidence>
<dbReference type="SMART" id="SM00388">
    <property type="entry name" value="HisKA"/>
    <property type="match status" value="1"/>
</dbReference>
<evidence type="ECO:0000256" key="8">
    <source>
        <dbReference type="ARBA" id="ARBA00023012"/>
    </source>
</evidence>
<dbReference type="InterPro" id="IPR003594">
    <property type="entry name" value="HATPase_dom"/>
</dbReference>
<evidence type="ECO:0000259" key="10">
    <source>
        <dbReference type="PROSITE" id="PS50109"/>
    </source>
</evidence>
<dbReference type="CDD" id="cd00082">
    <property type="entry name" value="HisKA"/>
    <property type="match status" value="1"/>
</dbReference>
<dbReference type="FunFam" id="3.30.565.10:FF:000037">
    <property type="entry name" value="Hybrid sensor histidine kinase/response regulator"/>
    <property type="match status" value="1"/>
</dbReference>
<dbReference type="PROSITE" id="PS50109">
    <property type="entry name" value="HIS_KIN"/>
    <property type="match status" value="1"/>
</dbReference>
<name>A0A369BA81_9FIRM</name>
<dbReference type="InterPro" id="IPR004358">
    <property type="entry name" value="Sig_transdc_His_kin-like_C"/>
</dbReference>
<dbReference type="InterPro" id="IPR036890">
    <property type="entry name" value="HATPase_C_sf"/>
</dbReference>
<dbReference type="SUPFAM" id="SSF47384">
    <property type="entry name" value="Homodimeric domain of signal transducing histidine kinase"/>
    <property type="match status" value="1"/>
</dbReference>
<dbReference type="GO" id="GO:0000155">
    <property type="term" value="F:phosphorelay sensor kinase activity"/>
    <property type="evidence" value="ECO:0007669"/>
    <property type="project" value="InterPro"/>
</dbReference>
<dbReference type="InterPro" id="IPR036097">
    <property type="entry name" value="HisK_dim/P_sf"/>
</dbReference>
<dbReference type="AlphaFoldDB" id="A0A369BA81"/>
<proteinExistence type="predicted"/>
<dbReference type="SMART" id="SM00387">
    <property type="entry name" value="HATPase_c"/>
    <property type="match status" value="1"/>
</dbReference>
<evidence type="ECO:0000313" key="12">
    <source>
        <dbReference type="Proteomes" id="UP000253034"/>
    </source>
</evidence>
<dbReference type="Gene3D" id="1.10.287.130">
    <property type="match status" value="1"/>
</dbReference>
<dbReference type="RefSeq" id="WP_114296859.1">
    <property type="nucleotide sequence ID" value="NZ_QPJT01000005.1"/>
</dbReference>
<evidence type="ECO:0000256" key="7">
    <source>
        <dbReference type="ARBA" id="ARBA00022840"/>
    </source>
</evidence>
<evidence type="ECO:0000256" key="4">
    <source>
        <dbReference type="ARBA" id="ARBA00022679"/>
    </source>
</evidence>
<dbReference type="PANTHER" id="PTHR43547:SF2">
    <property type="entry name" value="HYBRID SIGNAL TRANSDUCTION HISTIDINE KINASE C"/>
    <property type="match status" value="1"/>
</dbReference>
<keyword evidence="3" id="KW-0597">Phosphoprotein</keyword>
<keyword evidence="9" id="KW-0472">Membrane</keyword>
<evidence type="ECO:0000256" key="3">
    <source>
        <dbReference type="ARBA" id="ARBA00022553"/>
    </source>
</evidence>
<keyword evidence="8" id="KW-0902">Two-component regulatory system</keyword>
<keyword evidence="7" id="KW-0067">ATP-binding</keyword>
<dbReference type="Pfam" id="PF00512">
    <property type="entry name" value="HisKA"/>
    <property type="match status" value="1"/>
</dbReference>
<dbReference type="GO" id="GO:0005524">
    <property type="term" value="F:ATP binding"/>
    <property type="evidence" value="ECO:0007669"/>
    <property type="project" value="UniProtKB-KW"/>
</dbReference>